<comment type="caution">
    <text evidence="8">The sequence shown here is derived from an EMBL/GenBank/DDBJ whole genome shotgun (WGS) entry which is preliminary data.</text>
</comment>
<keyword evidence="4" id="KW-0255">Endonuclease</keyword>
<sequence>MIYDVGVKRVNKVLKIGRKYLSWVQNSVLEGELTPATFTALKIEVNKIIKDDYDSVIFYVWRTERYTSREIMGKEKGGASIFV</sequence>
<evidence type="ECO:0000256" key="2">
    <source>
        <dbReference type="ARBA" id="ARBA00022722"/>
    </source>
</evidence>
<dbReference type="PANTHER" id="PTHR34405">
    <property type="entry name" value="CRISPR-ASSOCIATED ENDORIBONUCLEASE CAS2"/>
    <property type="match status" value="1"/>
</dbReference>
<dbReference type="Pfam" id="PF09827">
    <property type="entry name" value="CRISPR_Cas2"/>
    <property type="match status" value="1"/>
</dbReference>
<dbReference type="PANTHER" id="PTHR34405:SF1">
    <property type="entry name" value="CRISPR-ASSOCIATED ENDORIBONUCLEASE CAS2"/>
    <property type="match status" value="1"/>
</dbReference>
<evidence type="ECO:0000256" key="6">
    <source>
        <dbReference type="ARBA" id="ARBA00022842"/>
    </source>
</evidence>
<keyword evidence="3" id="KW-0479">Metal-binding</keyword>
<protein>
    <submittedName>
        <fullName evidence="8">CRISPR-associated endoribonuclease Cas2</fullName>
        <ecNumber evidence="8">3.1.-.-</ecNumber>
    </submittedName>
</protein>
<dbReference type="Gene3D" id="3.30.70.240">
    <property type="match status" value="1"/>
</dbReference>
<keyword evidence="5 8" id="KW-0378">Hydrolase</keyword>
<evidence type="ECO:0000256" key="4">
    <source>
        <dbReference type="ARBA" id="ARBA00022759"/>
    </source>
</evidence>
<dbReference type="GO" id="GO:0016787">
    <property type="term" value="F:hydrolase activity"/>
    <property type="evidence" value="ECO:0007669"/>
    <property type="project" value="UniProtKB-KW"/>
</dbReference>
<evidence type="ECO:0000256" key="5">
    <source>
        <dbReference type="ARBA" id="ARBA00022801"/>
    </source>
</evidence>
<dbReference type="InterPro" id="IPR019199">
    <property type="entry name" value="Virulence_VapD/CRISPR_Cas2"/>
</dbReference>
<dbReference type="EMBL" id="VSSQ01041920">
    <property type="protein sequence ID" value="MPM95421.1"/>
    <property type="molecule type" value="Genomic_DNA"/>
</dbReference>
<keyword evidence="6" id="KW-0460">Magnesium</keyword>
<keyword evidence="7" id="KW-0051">Antiviral defense</keyword>
<keyword evidence="2" id="KW-0540">Nuclease</keyword>
<dbReference type="SUPFAM" id="SSF143430">
    <property type="entry name" value="TTP0101/SSO1404-like"/>
    <property type="match status" value="1"/>
</dbReference>
<evidence type="ECO:0000313" key="8">
    <source>
        <dbReference type="EMBL" id="MPM95421.1"/>
    </source>
</evidence>
<dbReference type="CDD" id="cd09725">
    <property type="entry name" value="Cas2_I_II_III"/>
    <property type="match status" value="1"/>
</dbReference>
<gene>
    <name evidence="8" type="primary">cas2_27</name>
    <name evidence="8" type="ORF">SDC9_142575</name>
</gene>
<dbReference type="GO" id="GO:0051607">
    <property type="term" value="P:defense response to virus"/>
    <property type="evidence" value="ECO:0007669"/>
    <property type="project" value="UniProtKB-KW"/>
</dbReference>
<evidence type="ECO:0000256" key="3">
    <source>
        <dbReference type="ARBA" id="ARBA00022723"/>
    </source>
</evidence>
<dbReference type="AlphaFoldDB" id="A0A645E1I5"/>
<dbReference type="InterPro" id="IPR021127">
    <property type="entry name" value="CRISPR_associated_Cas2"/>
</dbReference>
<dbReference type="GO" id="GO:0043571">
    <property type="term" value="P:maintenance of CRISPR repeat elements"/>
    <property type="evidence" value="ECO:0007669"/>
    <property type="project" value="InterPro"/>
</dbReference>
<evidence type="ECO:0000256" key="1">
    <source>
        <dbReference type="ARBA" id="ARBA00001946"/>
    </source>
</evidence>
<accession>A0A645E1I5</accession>
<comment type="cofactor">
    <cofactor evidence="1">
        <name>Mg(2+)</name>
        <dbReference type="ChEBI" id="CHEBI:18420"/>
    </cofactor>
</comment>
<organism evidence="8">
    <name type="scientific">bioreactor metagenome</name>
    <dbReference type="NCBI Taxonomy" id="1076179"/>
    <lineage>
        <taxon>unclassified sequences</taxon>
        <taxon>metagenomes</taxon>
        <taxon>ecological metagenomes</taxon>
    </lineage>
</organism>
<reference evidence="8" key="1">
    <citation type="submission" date="2019-08" db="EMBL/GenBank/DDBJ databases">
        <authorList>
            <person name="Kucharzyk K."/>
            <person name="Murdoch R.W."/>
            <person name="Higgins S."/>
            <person name="Loffler F."/>
        </authorList>
    </citation>
    <scope>NUCLEOTIDE SEQUENCE</scope>
</reference>
<dbReference type="NCBIfam" id="TIGR01573">
    <property type="entry name" value="cas2"/>
    <property type="match status" value="1"/>
</dbReference>
<proteinExistence type="predicted"/>
<dbReference type="EC" id="3.1.-.-" evidence="8"/>
<evidence type="ECO:0000256" key="7">
    <source>
        <dbReference type="ARBA" id="ARBA00023118"/>
    </source>
</evidence>
<name>A0A645E1I5_9ZZZZ</name>
<dbReference type="GO" id="GO:0004521">
    <property type="term" value="F:RNA endonuclease activity"/>
    <property type="evidence" value="ECO:0007669"/>
    <property type="project" value="InterPro"/>
</dbReference>
<dbReference type="GO" id="GO:0046872">
    <property type="term" value="F:metal ion binding"/>
    <property type="evidence" value="ECO:0007669"/>
    <property type="project" value="UniProtKB-KW"/>
</dbReference>